<evidence type="ECO:0000313" key="1">
    <source>
        <dbReference type="EMBL" id="GLZ76347.1"/>
    </source>
</evidence>
<proteinExistence type="predicted"/>
<reference evidence="1" key="1">
    <citation type="submission" date="2023-03" db="EMBL/GenBank/DDBJ databases">
        <title>Actinorhabdospora filicis NBRC 111898.</title>
        <authorList>
            <person name="Ichikawa N."/>
            <person name="Sato H."/>
            <person name="Tonouchi N."/>
        </authorList>
    </citation>
    <scope>NUCLEOTIDE SEQUENCE</scope>
    <source>
        <strain evidence="1">NBRC 111898</strain>
    </source>
</reference>
<keyword evidence="2" id="KW-1185">Reference proteome</keyword>
<evidence type="ECO:0000313" key="2">
    <source>
        <dbReference type="Proteomes" id="UP001165079"/>
    </source>
</evidence>
<name>A0A9W6SI27_9ACTN</name>
<accession>A0A9W6SI27</accession>
<dbReference type="SUPFAM" id="SSF109854">
    <property type="entry name" value="DinB/YfiT-like putative metalloenzymes"/>
    <property type="match status" value="1"/>
</dbReference>
<comment type="caution">
    <text evidence="1">The sequence shown here is derived from an EMBL/GenBank/DDBJ whole genome shotgun (WGS) entry which is preliminary data.</text>
</comment>
<dbReference type="InterPro" id="IPR017517">
    <property type="entry name" value="Maleyloyr_isom"/>
</dbReference>
<protein>
    <recommendedName>
        <fullName evidence="3">TIGR03086 family protein</fullName>
    </recommendedName>
</protein>
<dbReference type="AlphaFoldDB" id="A0A9W6SI27"/>
<dbReference type="InterPro" id="IPR034660">
    <property type="entry name" value="DinB/YfiT-like"/>
</dbReference>
<evidence type="ECO:0008006" key="3">
    <source>
        <dbReference type="Google" id="ProtNLM"/>
    </source>
</evidence>
<dbReference type="EMBL" id="BSTX01000001">
    <property type="protein sequence ID" value="GLZ76347.1"/>
    <property type="molecule type" value="Genomic_DNA"/>
</dbReference>
<dbReference type="NCBIfam" id="TIGR03086">
    <property type="entry name" value="TIGR03086 family metal-binding protein"/>
    <property type="match status" value="1"/>
</dbReference>
<gene>
    <name evidence="1" type="ORF">Afil01_11540</name>
</gene>
<organism evidence="1 2">
    <name type="scientific">Actinorhabdospora filicis</name>
    <dbReference type="NCBI Taxonomy" id="1785913"/>
    <lineage>
        <taxon>Bacteria</taxon>
        <taxon>Bacillati</taxon>
        <taxon>Actinomycetota</taxon>
        <taxon>Actinomycetes</taxon>
        <taxon>Micromonosporales</taxon>
        <taxon>Micromonosporaceae</taxon>
        <taxon>Actinorhabdospora</taxon>
    </lineage>
</organism>
<dbReference type="Proteomes" id="UP001165079">
    <property type="component" value="Unassembled WGS sequence"/>
</dbReference>
<dbReference type="InterPro" id="IPR017520">
    <property type="entry name" value="CHP03086"/>
</dbReference>
<dbReference type="NCBIfam" id="TIGR03083">
    <property type="entry name" value="maleylpyruvate isomerase family mycothiol-dependent enzyme"/>
    <property type="match status" value="1"/>
</dbReference>
<sequence length="183" mass="19930">MKRAAAEAAAVARAVGDVDLDAPTPSADWDTRALLNHWVLWTSHALEKRALREPFGEELTGRDFASEPGWRQEYLKHLDAGVRAWSRPGALDGDIDTGGGAMAAADVASMLTLELVLHTWDVAKATGVDYDPDFGTEFLPVVEKWADMYRQYEGFGDTVETPEGTSALDRALALSGRDPKWAA</sequence>